<evidence type="ECO:0000256" key="5">
    <source>
        <dbReference type="ARBA" id="ARBA00022989"/>
    </source>
</evidence>
<dbReference type="CDD" id="cd01127">
    <property type="entry name" value="TrwB_TraG_TraD_VirD4"/>
    <property type="match status" value="2"/>
</dbReference>
<dbReference type="GO" id="GO:0005886">
    <property type="term" value="C:plasma membrane"/>
    <property type="evidence" value="ECO:0007669"/>
    <property type="project" value="UniProtKB-SubCell"/>
</dbReference>
<evidence type="ECO:0000313" key="8">
    <source>
        <dbReference type="EMBL" id="CAA6824404.1"/>
    </source>
</evidence>
<evidence type="ECO:0000256" key="6">
    <source>
        <dbReference type="ARBA" id="ARBA00023136"/>
    </source>
</evidence>
<dbReference type="PANTHER" id="PTHR37937:SF1">
    <property type="entry name" value="CONJUGATIVE TRANSFER: DNA TRANSPORT"/>
    <property type="match status" value="1"/>
</dbReference>
<protein>
    <submittedName>
        <fullName evidence="8">Type IV secretion system protein VirD4</fullName>
    </submittedName>
</protein>
<dbReference type="NCBIfam" id="NF010453">
    <property type="entry name" value="PRK13880.1"/>
    <property type="match status" value="1"/>
</dbReference>
<dbReference type="Gene3D" id="3.40.50.300">
    <property type="entry name" value="P-loop containing nucleotide triphosphate hydrolases"/>
    <property type="match status" value="1"/>
</dbReference>
<evidence type="ECO:0000256" key="7">
    <source>
        <dbReference type="SAM" id="Phobius"/>
    </source>
</evidence>
<keyword evidence="6 7" id="KW-0472">Membrane</keyword>
<dbReference type="SUPFAM" id="SSF52540">
    <property type="entry name" value="P-loop containing nucleoside triphosphate hydrolases"/>
    <property type="match status" value="1"/>
</dbReference>
<dbReference type="AlphaFoldDB" id="A0A6S6TY81"/>
<evidence type="ECO:0000256" key="4">
    <source>
        <dbReference type="ARBA" id="ARBA00022692"/>
    </source>
</evidence>
<feature type="transmembrane region" description="Helical" evidence="7">
    <location>
        <begin position="14"/>
        <end position="35"/>
    </location>
</feature>
<keyword evidence="3" id="KW-1003">Cell membrane</keyword>
<gene>
    <name evidence="8" type="ORF">HELGO_WM20772</name>
</gene>
<evidence type="ECO:0000256" key="3">
    <source>
        <dbReference type="ARBA" id="ARBA00022475"/>
    </source>
</evidence>
<dbReference type="InterPro" id="IPR051539">
    <property type="entry name" value="T4SS-coupling_protein"/>
</dbReference>
<keyword evidence="5 7" id="KW-1133">Transmembrane helix</keyword>
<dbReference type="PANTHER" id="PTHR37937">
    <property type="entry name" value="CONJUGATIVE TRANSFER: DNA TRANSPORT"/>
    <property type="match status" value="1"/>
</dbReference>
<dbReference type="EMBL" id="CACVAS010000119">
    <property type="protein sequence ID" value="CAA6824404.1"/>
    <property type="molecule type" value="Genomic_DNA"/>
</dbReference>
<sequence length="604" mass="68523">MTNHNYGAKKSNQVGNYIVSFIVVISLFLLVNILATQYVAQHFGYHENLGDSLYQYFYNPFGWIIWQQDFYAHYSYFFKSLNITMFFIIAAVFIVFILIRMLALRKSKTHDDVHGTARWMNDEEIKKTSLIGGKEGVYIGGYENGSKLHYLKHNGPEHVLAFAPTRSGKGIGLVLPTLLDWRESVIVLDIKGENWALTAGWREQYANNRVLKFDPTADDGLSVKFNPLEEIRLDGVYEIGDLQNIAMMIVDTEGKGLRDYWEKSSFSFISGLILHTIHKAKKEHQPYPNLTDVYELLNKDEIRDLLEEMLMSKHHLVSLVGREMLNKAAEELSGVVGSSSSYLNLYVDPIISNNTSKSEFKINDLMNGEQPVSLYLVLKPNDKNRIMPLIRLIMNLLLRRLLEELTFENGKSVKNYKHRMLLLLDEFTSLGRLGIFQESLAFMGGYGIKAYIIIQDITQLYEAYGKDESILSNCHIRIAYAPNKVETAELLSKMSGTTTVVKSYTTTSGNRVSVMLGQVTESLQEISRPLLTPDECMRLPGAKKDINGQVVEGGDMLIFIAGQAPIYGKQILFFKNQVFLDRSKVAVSQFTSPTSKDEDEVKLA</sequence>
<organism evidence="8">
    <name type="scientific">uncultured Sulfurovum sp</name>
    <dbReference type="NCBI Taxonomy" id="269237"/>
    <lineage>
        <taxon>Bacteria</taxon>
        <taxon>Pseudomonadati</taxon>
        <taxon>Campylobacterota</taxon>
        <taxon>Epsilonproteobacteria</taxon>
        <taxon>Campylobacterales</taxon>
        <taxon>Sulfurovaceae</taxon>
        <taxon>Sulfurovum</taxon>
        <taxon>environmental samples</taxon>
    </lineage>
</organism>
<evidence type="ECO:0000256" key="2">
    <source>
        <dbReference type="ARBA" id="ARBA00008806"/>
    </source>
</evidence>
<proteinExistence type="inferred from homology"/>
<dbReference type="InterPro" id="IPR027417">
    <property type="entry name" value="P-loop_NTPase"/>
</dbReference>
<evidence type="ECO:0000256" key="1">
    <source>
        <dbReference type="ARBA" id="ARBA00004651"/>
    </source>
</evidence>
<name>A0A6S6TY81_9BACT</name>
<feature type="transmembrane region" description="Helical" evidence="7">
    <location>
        <begin position="76"/>
        <end position="99"/>
    </location>
</feature>
<reference evidence="8" key="1">
    <citation type="submission" date="2020-01" db="EMBL/GenBank/DDBJ databases">
        <authorList>
            <person name="Meier V. D."/>
            <person name="Meier V D."/>
        </authorList>
    </citation>
    <scope>NUCLEOTIDE SEQUENCE</scope>
    <source>
        <strain evidence="8">HLG_WM_MAG_01</strain>
    </source>
</reference>
<keyword evidence="4 7" id="KW-0812">Transmembrane</keyword>
<dbReference type="InterPro" id="IPR003688">
    <property type="entry name" value="TraG/VirD4"/>
</dbReference>
<comment type="subcellular location">
    <subcellularLocation>
        <location evidence="1">Cell membrane</location>
        <topology evidence="1">Multi-pass membrane protein</topology>
    </subcellularLocation>
</comment>
<comment type="similarity">
    <text evidence="2">Belongs to the VirD4/TraG family.</text>
</comment>
<dbReference type="Pfam" id="PF02534">
    <property type="entry name" value="T4SS-DNA_transf"/>
    <property type="match status" value="1"/>
</dbReference>
<accession>A0A6S6TY81</accession>